<dbReference type="AlphaFoldDB" id="A0A699IVN3"/>
<dbReference type="InterPro" id="IPR043502">
    <property type="entry name" value="DNA/RNA_pol_sf"/>
</dbReference>
<dbReference type="PANTHER" id="PTHR45835:SF99">
    <property type="entry name" value="CHROMO DOMAIN-CONTAINING PROTEIN-RELATED"/>
    <property type="match status" value="1"/>
</dbReference>
<dbReference type="SUPFAM" id="SSF56672">
    <property type="entry name" value="DNA/RNA polymerases"/>
    <property type="match status" value="1"/>
</dbReference>
<name>A0A699IVN3_TANCI</name>
<dbReference type="Gene3D" id="3.30.70.270">
    <property type="match status" value="1"/>
</dbReference>
<organism evidence="1">
    <name type="scientific">Tanacetum cinerariifolium</name>
    <name type="common">Dalmatian daisy</name>
    <name type="synonym">Chrysanthemum cinerariifolium</name>
    <dbReference type="NCBI Taxonomy" id="118510"/>
    <lineage>
        <taxon>Eukaryota</taxon>
        <taxon>Viridiplantae</taxon>
        <taxon>Streptophyta</taxon>
        <taxon>Embryophyta</taxon>
        <taxon>Tracheophyta</taxon>
        <taxon>Spermatophyta</taxon>
        <taxon>Magnoliopsida</taxon>
        <taxon>eudicotyledons</taxon>
        <taxon>Gunneridae</taxon>
        <taxon>Pentapetalae</taxon>
        <taxon>asterids</taxon>
        <taxon>campanulids</taxon>
        <taxon>Asterales</taxon>
        <taxon>Asteraceae</taxon>
        <taxon>Asteroideae</taxon>
        <taxon>Anthemideae</taxon>
        <taxon>Anthemidinae</taxon>
        <taxon>Tanacetum</taxon>
    </lineage>
</organism>
<proteinExistence type="predicted"/>
<dbReference type="InterPro" id="IPR043128">
    <property type="entry name" value="Rev_trsase/Diguanyl_cyclase"/>
</dbReference>
<evidence type="ECO:0000313" key="1">
    <source>
        <dbReference type="EMBL" id="GEZ89520.1"/>
    </source>
</evidence>
<gene>
    <name evidence="1" type="ORF">Tci_561493</name>
</gene>
<dbReference type="PANTHER" id="PTHR45835">
    <property type="entry name" value="YALI0A06105P"/>
    <property type="match status" value="1"/>
</dbReference>
<reference evidence="1" key="1">
    <citation type="journal article" date="2019" name="Sci. Rep.">
        <title>Draft genome of Tanacetum cinerariifolium, the natural source of mosquito coil.</title>
        <authorList>
            <person name="Yamashiro T."/>
            <person name="Shiraishi A."/>
            <person name="Satake H."/>
            <person name="Nakayama K."/>
        </authorList>
    </citation>
    <scope>NUCLEOTIDE SEQUENCE</scope>
</reference>
<comment type="caution">
    <text evidence="1">The sequence shown here is derived from an EMBL/GenBank/DDBJ whole genome shotgun (WGS) entry which is preliminary data.</text>
</comment>
<dbReference type="EMBL" id="BKCJ010338603">
    <property type="protein sequence ID" value="GEZ89520.1"/>
    <property type="molecule type" value="Genomic_DNA"/>
</dbReference>
<sequence>MTYRDFHRLGKWNSELILYQALHQLHERPTGSTSGICKEEGRILPEGVHVDPAKIEAIKKWATPTTPTEKYKKFEWETEAEEAFQTLMQKLCCAPILALPKGSEDLVCRWIDLLSDYDCDIRYHPGKANVVADALSRKEREPIRVRALVMTVHPNLHEQIRNAQSEAMKKKNVEAENLGRLIKQIFEIHPDGTSYHTSIKAAPFEALYGRKCRSPVCWSEVGDSQLTDPELIRETNEKIVQIKNRLLTARSRQKSYADVRRRPLKFNVGDKVMLKKCLSDESLIILVDEVQLDNKLHFIEEPIKIMDRKVKKLKQSHIPIIKVHWNSRRGPKYTWECEDQLKSKYPHLFTNVLRTNQSNRALGQRSPKVGRM</sequence>
<accession>A0A699IVN3</accession>
<protein>
    <recommendedName>
        <fullName evidence="2">Reverse transcriptase domain-containing protein</fullName>
    </recommendedName>
</protein>
<evidence type="ECO:0008006" key="2">
    <source>
        <dbReference type="Google" id="ProtNLM"/>
    </source>
</evidence>